<gene>
    <name evidence="2" type="ORF">DGAL_LOCUS2359</name>
</gene>
<keyword evidence="1" id="KW-1133">Transmembrane helix</keyword>
<organism evidence="2 3">
    <name type="scientific">Daphnia galeata</name>
    <dbReference type="NCBI Taxonomy" id="27404"/>
    <lineage>
        <taxon>Eukaryota</taxon>
        <taxon>Metazoa</taxon>
        <taxon>Ecdysozoa</taxon>
        <taxon>Arthropoda</taxon>
        <taxon>Crustacea</taxon>
        <taxon>Branchiopoda</taxon>
        <taxon>Diplostraca</taxon>
        <taxon>Cladocera</taxon>
        <taxon>Anomopoda</taxon>
        <taxon>Daphniidae</taxon>
        <taxon>Daphnia</taxon>
    </lineage>
</organism>
<keyword evidence="1" id="KW-0472">Membrane</keyword>
<evidence type="ECO:0000256" key="1">
    <source>
        <dbReference type="SAM" id="Phobius"/>
    </source>
</evidence>
<feature type="transmembrane region" description="Helical" evidence="1">
    <location>
        <begin position="12"/>
        <end position="30"/>
    </location>
</feature>
<dbReference type="Proteomes" id="UP000789390">
    <property type="component" value="Unassembled WGS sequence"/>
</dbReference>
<name>A0A8J2WG16_9CRUS</name>
<proteinExistence type="predicted"/>
<comment type="caution">
    <text evidence="2">The sequence shown here is derived from an EMBL/GenBank/DDBJ whole genome shotgun (WGS) entry which is preliminary data.</text>
</comment>
<accession>A0A8J2WG16</accession>
<dbReference type="AlphaFoldDB" id="A0A8J2WG16"/>
<keyword evidence="1" id="KW-0812">Transmembrane</keyword>
<keyword evidence="3" id="KW-1185">Reference proteome</keyword>
<evidence type="ECO:0000313" key="2">
    <source>
        <dbReference type="EMBL" id="CAH0100168.1"/>
    </source>
</evidence>
<evidence type="ECO:0000313" key="3">
    <source>
        <dbReference type="Proteomes" id="UP000789390"/>
    </source>
</evidence>
<reference evidence="2" key="1">
    <citation type="submission" date="2021-11" db="EMBL/GenBank/DDBJ databases">
        <authorList>
            <person name="Schell T."/>
        </authorList>
    </citation>
    <scope>NUCLEOTIDE SEQUENCE</scope>
    <source>
        <strain evidence="2">M5</strain>
    </source>
</reference>
<sequence>MRRVPILQSQNLSGWQFIMLIVIIIIDPSAEASVKKMLNGDDNRPLLYGLLLRYPVITTEPGLFGMNSDPAIAAISLGPNFRARPSLCKGKRLDTMGTFSPDNYITADQCMKSGGDCCNFSPEWGFANNDPSYMKPLDKCHGCYDSRVTVQCTGNVLRTRERHNEEESNVIDLNDVTASKCIQSGGRCCDQRMIPELFGNGPGVFDPRQFPREEHCSNCFSGSMYRLECTGKLLQSDSYTGDICSQFNGKCCQDIYGAFDPIRYPNRDCSTCFSGTIHEQ</sequence>
<protein>
    <submittedName>
        <fullName evidence="2">Uncharacterized protein</fullName>
    </submittedName>
</protein>
<dbReference type="EMBL" id="CAKKLH010000033">
    <property type="protein sequence ID" value="CAH0100168.1"/>
    <property type="molecule type" value="Genomic_DNA"/>
</dbReference>
<dbReference type="OrthoDB" id="6329296at2759"/>